<dbReference type="InterPro" id="IPR036873">
    <property type="entry name" value="Rhodanese-like_dom_sf"/>
</dbReference>
<feature type="domain" description="Rhodanese" evidence="3">
    <location>
        <begin position="13"/>
        <end position="131"/>
    </location>
</feature>
<accession>A0ABT9XI68</accession>
<keyword evidence="1 4" id="KW-0808">Transferase</keyword>
<dbReference type="PROSITE" id="PS00380">
    <property type="entry name" value="RHODANESE_1"/>
    <property type="match status" value="1"/>
</dbReference>
<dbReference type="EMBL" id="JAUSTP010000013">
    <property type="protein sequence ID" value="MDQ0190012.1"/>
    <property type="molecule type" value="Genomic_DNA"/>
</dbReference>
<dbReference type="GO" id="GO:0004792">
    <property type="term" value="F:thiosulfate-cyanide sulfurtransferase activity"/>
    <property type="evidence" value="ECO:0007669"/>
    <property type="project" value="UniProtKB-EC"/>
</dbReference>
<organism evidence="4 5">
    <name type="scientific">Alicyclobacillus cycloheptanicus</name>
    <dbReference type="NCBI Taxonomy" id="1457"/>
    <lineage>
        <taxon>Bacteria</taxon>
        <taxon>Bacillati</taxon>
        <taxon>Bacillota</taxon>
        <taxon>Bacilli</taxon>
        <taxon>Bacillales</taxon>
        <taxon>Alicyclobacillaceae</taxon>
        <taxon>Alicyclobacillus</taxon>
    </lineage>
</organism>
<protein>
    <submittedName>
        <fullName evidence="4">Thiosulfate/3-mercaptopyruvate sulfurtransferase</fullName>
        <ecNumber evidence="4">2.8.1.1</ecNumber>
        <ecNumber evidence="4">2.8.1.2</ecNumber>
    </submittedName>
</protein>
<dbReference type="InterPro" id="IPR045078">
    <property type="entry name" value="TST/MPST-like"/>
</dbReference>
<evidence type="ECO:0000256" key="2">
    <source>
        <dbReference type="ARBA" id="ARBA00022737"/>
    </source>
</evidence>
<dbReference type="SMART" id="SM00450">
    <property type="entry name" value="RHOD"/>
    <property type="match status" value="2"/>
</dbReference>
<name>A0ABT9XI68_9BACL</name>
<dbReference type="PANTHER" id="PTHR11364">
    <property type="entry name" value="THIOSULFATE SULFERTANSFERASE"/>
    <property type="match status" value="1"/>
</dbReference>
<reference evidence="4 5" key="1">
    <citation type="submission" date="2023-07" db="EMBL/GenBank/DDBJ databases">
        <title>Genomic Encyclopedia of Type Strains, Phase IV (KMG-IV): sequencing the most valuable type-strain genomes for metagenomic binning, comparative biology and taxonomic classification.</title>
        <authorList>
            <person name="Goeker M."/>
        </authorList>
    </citation>
    <scope>NUCLEOTIDE SEQUENCE [LARGE SCALE GENOMIC DNA]</scope>
    <source>
        <strain evidence="4 5">DSM 4006</strain>
    </source>
</reference>
<sequence>MLMTARQLQQQLGSPNLVVFDCRFSLADREAGRNAYLAGHIPGAFYLDLEQDLSGQKGTHGGRHPLPNPQELAAKLGAAGVDDQASVVVYDDGGGMAARAWWLIRYLGHEQVAVLDGGWKAWLAAGGAADTGMPKLHPTTFPLDVREDWVLSVDDVMQIVAGERAGRLVDARAAVRYRGEVEPLDPKAGHIPGAANLPWESHLQPDGTWKPAQALREAIAPLVQSAGDAANVVNYCGSGVTACANVFALALAGFGDSKLYAGSWSDWCSYDDLPVATGEAPGTEDAPPGRG</sequence>
<gene>
    <name evidence="4" type="ORF">J2S03_001875</name>
</gene>
<dbReference type="Proteomes" id="UP001232973">
    <property type="component" value="Unassembled WGS sequence"/>
</dbReference>
<proteinExistence type="predicted"/>
<evidence type="ECO:0000256" key="1">
    <source>
        <dbReference type="ARBA" id="ARBA00022679"/>
    </source>
</evidence>
<evidence type="ECO:0000313" key="4">
    <source>
        <dbReference type="EMBL" id="MDQ0190012.1"/>
    </source>
</evidence>
<dbReference type="GO" id="GO:0016784">
    <property type="term" value="F:3-mercaptopyruvate sulfurtransferase activity"/>
    <property type="evidence" value="ECO:0007669"/>
    <property type="project" value="UniProtKB-EC"/>
</dbReference>
<dbReference type="Gene3D" id="3.40.250.10">
    <property type="entry name" value="Rhodanese-like domain"/>
    <property type="match status" value="2"/>
</dbReference>
<comment type="caution">
    <text evidence="4">The sequence shown here is derived from an EMBL/GenBank/DDBJ whole genome shotgun (WGS) entry which is preliminary data.</text>
</comment>
<dbReference type="PANTHER" id="PTHR11364:SF27">
    <property type="entry name" value="SULFURTRANSFERASE"/>
    <property type="match status" value="1"/>
</dbReference>
<dbReference type="CDD" id="cd01449">
    <property type="entry name" value="TST_Repeat_2"/>
    <property type="match status" value="1"/>
</dbReference>
<dbReference type="PROSITE" id="PS50206">
    <property type="entry name" value="RHODANESE_3"/>
    <property type="match status" value="2"/>
</dbReference>
<dbReference type="EC" id="2.8.1.2" evidence="4"/>
<evidence type="ECO:0000313" key="5">
    <source>
        <dbReference type="Proteomes" id="UP001232973"/>
    </source>
</evidence>
<dbReference type="RefSeq" id="WP_274454731.1">
    <property type="nucleotide sequence ID" value="NZ_CP067097.1"/>
</dbReference>
<dbReference type="SUPFAM" id="SSF52821">
    <property type="entry name" value="Rhodanese/Cell cycle control phosphatase"/>
    <property type="match status" value="2"/>
</dbReference>
<feature type="domain" description="Rhodanese" evidence="3">
    <location>
        <begin position="162"/>
        <end position="276"/>
    </location>
</feature>
<dbReference type="EC" id="2.8.1.1" evidence="4"/>
<dbReference type="InterPro" id="IPR001763">
    <property type="entry name" value="Rhodanese-like_dom"/>
</dbReference>
<dbReference type="CDD" id="cd01448">
    <property type="entry name" value="TST_Repeat_1"/>
    <property type="match status" value="1"/>
</dbReference>
<evidence type="ECO:0000259" key="3">
    <source>
        <dbReference type="PROSITE" id="PS50206"/>
    </source>
</evidence>
<dbReference type="InterPro" id="IPR001307">
    <property type="entry name" value="Thiosulphate_STrfase_CS"/>
</dbReference>
<keyword evidence="2" id="KW-0677">Repeat</keyword>
<keyword evidence="5" id="KW-1185">Reference proteome</keyword>
<dbReference type="Pfam" id="PF00581">
    <property type="entry name" value="Rhodanese"/>
    <property type="match status" value="2"/>
</dbReference>